<dbReference type="GO" id="GO:0048027">
    <property type="term" value="F:mRNA 5'-UTR binding"/>
    <property type="evidence" value="ECO:0007669"/>
    <property type="project" value="UniProtKB-UniRule"/>
</dbReference>
<name>A0A3M4TYB0_9PSED</name>
<keyword evidence="2 5" id="KW-0810">Translation regulation</keyword>
<keyword evidence="4 5" id="KW-0010">Activator</keyword>
<dbReference type="Gene3D" id="2.60.40.4380">
    <property type="entry name" value="Translational regulator CsrA"/>
    <property type="match status" value="1"/>
</dbReference>
<dbReference type="PANTHER" id="PTHR34984:SF1">
    <property type="entry name" value="CARBON STORAGE REGULATOR"/>
    <property type="match status" value="1"/>
</dbReference>
<keyword evidence="3 5" id="KW-0694">RNA-binding</keyword>
<dbReference type="HAMAP" id="MF_00167">
    <property type="entry name" value="CsrA"/>
    <property type="match status" value="1"/>
</dbReference>
<sequence>MGAQRLQGAIMLCLTRRFGESIIIGNDIKITVISGRDGQIRLGIDAPAELAVDRSEIRTAKLVNPRNEDSRHVSA</sequence>
<evidence type="ECO:0000256" key="2">
    <source>
        <dbReference type="ARBA" id="ARBA00022845"/>
    </source>
</evidence>
<dbReference type="PANTHER" id="PTHR34984">
    <property type="entry name" value="CARBON STORAGE REGULATOR"/>
    <property type="match status" value="1"/>
</dbReference>
<dbReference type="EMBL" id="RBTT01000023">
    <property type="protein sequence ID" value="RMU12393.1"/>
    <property type="molecule type" value="Genomic_DNA"/>
</dbReference>
<proteinExistence type="inferred from homology"/>
<gene>
    <name evidence="5" type="primary">csrA</name>
    <name evidence="6" type="ORF">ALP36_04704</name>
</gene>
<dbReference type="SUPFAM" id="SSF117130">
    <property type="entry name" value="CsrA-like"/>
    <property type="match status" value="1"/>
</dbReference>
<dbReference type="GO" id="GO:0006109">
    <property type="term" value="P:regulation of carbohydrate metabolic process"/>
    <property type="evidence" value="ECO:0007669"/>
    <property type="project" value="UniProtKB-UniRule"/>
</dbReference>
<dbReference type="Proteomes" id="UP000274212">
    <property type="component" value="Unassembled WGS sequence"/>
</dbReference>
<dbReference type="GO" id="GO:0005829">
    <property type="term" value="C:cytosol"/>
    <property type="evidence" value="ECO:0007669"/>
    <property type="project" value="TreeGrafter"/>
</dbReference>
<evidence type="ECO:0000256" key="4">
    <source>
        <dbReference type="ARBA" id="ARBA00023159"/>
    </source>
</evidence>
<dbReference type="AlphaFoldDB" id="A0A3M4TYB0"/>
<dbReference type="GO" id="GO:0045948">
    <property type="term" value="P:positive regulation of translational initiation"/>
    <property type="evidence" value="ECO:0007669"/>
    <property type="project" value="UniProtKB-UniRule"/>
</dbReference>
<keyword evidence="1 5" id="KW-0963">Cytoplasm</keyword>
<dbReference type="Pfam" id="PF02599">
    <property type="entry name" value="CsrA"/>
    <property type="match status" value="1"/>
</dbReference>
<accession>A0A3M4TYB0</accession>
<protein>
    <recommendedName>
        <fullName evidence="5">Translational regulator CsrA</fullName>
    </recommendedName>
    <alternativeName>
        <fullName evidence="5">Carbon storage regulator</fullName>
    </alternativeName>
</protein>
<organism evidence="6 7">
    <name type="scientific">Pseudomonas syringae pv. coriandricola</name>
    <dbReference type="NCBI Taxonomy" id="264453"/>
    <lineage>
        <taxon>Bacteria</taxon>
        <taxon>Pseudomonadati</taxon>
        <taxon>Pseudomonadota</taxon>
        <taxon>Gammaproteobacteria</taxon>
        <taxon>Pseudomonadales</taxon>
        <taxon>Pseudomonadaceae</taxon>
        <taxon>Pseudomonas</taxon>
    </lineage>
</organism>
<dbReference type="InterPro" id="IPR003751">
    <property type="entry name" value="CsrA"/>
</dbReference>
<keyword evidence="5" id="KW-0678">Repressor</keyword>
<comment type="caution">
    <text evidence="6">The sequence shown here is derived from an EMBL/GenBank/DDBJ whole genome shotgun (WGS) entry which is preliminary data.</text>
</comment>
<dbReference type="GO" id="GO:0006402">
    <property type="term" value="P:mRNA catabolic process"/>
    <property type="evidence" value="ECO:0007669"/>
    <property type="project" value="InterPro"/>
</dbReference>
<evidence type="ECO:0000256" key="1">
    <source>
        <dbReference type="ARBA" id="ARBA00022490"/>
    </source>
</evidence>
<comment type="function">
    <text evidence="5">A key translational regulator that binds mRNA to regulate translation initiation and/or mRNA stability. Mediates global changes in gene expression, shifting from rapid growth to stress survival by linking envelope stress, the stringent response and the catabolite repression systems. Usually binds in the 5'-UTR; binding at or near the Shine-Dalgarno sequence prevents ribosome-binding, repressing translation, binding elsewhere in the 5'-UTR can activate translation and/or stabilize the mRNA. Its function is antagonized by small RNA(s).</text>
</comment>
<evidence type="ECO:0000256" key="5">
    <source>
        <dbReference type="HAMAP-Rule" id="MF_00167"/>
    </source>
</evidence>
<comment type="subunit">
    <text evidence="5">Homodimer; the beta-strands of each monomer intercalate to form a hydrophobic core, while the alpha-helices form wings that extend away from the core.</text>
</comment>
<evidence type="ECO:0000313" key="6">
    <source>
        <dbReference type="EMBL" id="RMU12393.1"/>
    </source>
</evidence>
<evidence type="ECO:0000313" key="7">
    <source>
        <dbReference type="Proteomes" id="UP000274212"/>
    </source>
</evidence>
<dbReference type="GO" id="GO:0045947">
    <property type="term" value="P:negative regulation of translational initiation"/>
    <property type="evidence" value="ECO:0007669"/>
    <property type="project" value="UniProtKB-UniRule"/>
</dbReference>
<comment type="similarity">
    <text evidence="5">Belongs to the CsrA/RsmA family.</text>
</comment>
<dbReference type="InterPro" id="IPR036107">
    <property type="entry name" value="CsrA_sf"/>
</dbReference>
<comment type="subcellular location">
    <subcellularLocation>
        <location evidence="5">Cytoplasm</location>
    </subcellularLocation>
</comment>
<evidence type="ECO:0000256" key="3">
    <source>
        <dbReference type="ARBA" id="ARBA00022884"/>
    </source>
</evidence>
<reference evidence="6 7" key="1">
    <citation type="submission" date="2018-08" db="EMBL/GenBank/DDBJ databases">
        <title>Recombination of ecologically and evolutionarily significant loci maintains genetic cohesion in the Pseudomonas syringae species complex.</title>
        <authorList>
            <person name="Dillon M."/>
            <person name="Thakur S."/>
            <person name="Almeida R.N.D."/>
            <person name="Weir B.S."/>
            <person name="Guttman D.S."/>
        </authorList>
    </citation>
    <scope>NUCLEOTIDE SEQUENCE [LARGE SCALE GENOMIC DNA]</scope>
    <source>
        <strain evidence="6 7">ICMP 9829</strain>
    </source>
</reference>